<evidence type="ECO:0000313" key="2">
    <source>
        <dbReference type="Proteomes" id="UP000033731"/>
    </source>
</evidence>
<reference evidence="1 2" key="1">
    <citation type="journal article" date="2015" name="Phytopathology">
        <title>Genomes of Candidatus Liberibacter solanacearum haplotype A from New Zealand and the USA suggest significant genome plasticity in the species.</title>
        <authorList>
            <person name="Thompson S.M."/>
            <person name="Johnson C.P."/>
            <person name="Lu A.Y."/>
            <person name="Frampton R.A."/>
            <person name="Sullivan K.L."/>
            <person name="Fiers M.W."/>
            <person name="Crowhurst R.N."/>
            <person name="Pitman A.R."/>
            <person name="Scott I."/>
            <person name="Gudmestad N.C."/>
            <person name="Smith G.R."/>
        </authorList>
    </citation>
    <scope>NUCLEOTIDE SEQUENCE [LARGE SCALE GENOMIC DNA]</scope>
    <source>
        <strain evidence="1 2">LsoNZ1</strain>
    </source>
</reference>
<sequence length="139" mass="15735">MIRGFLICIFLGTMIIFSSVSYAGFRVCNGTKNLIGVAIGYPLSNGNWTTQGWWHIPKNSCETIIEGALSSRYYYLHVEGISHGERWLGNVQMCVGEDEFTIVDIKDCYARGYLRASFIEYDTGQHESWTVQLTESSLE</sequence>
<name>A0A095BGE8_9HYPH</name>
<dbReference type="AlphaFoldDB" id="A0A095BGE8"/>
<protein>
    <submittedName>
        <fullName evidence="1">Putative integral membrane protein</fullName>
    </submittedName>
</protein>
<dbReference type="Proteomes" id="UP000033731">
    <property type="component" value="Unassembled WGS sequence"/>
</dbReference>
<dbReference type="Pfam" id="PF06282">
    <property type="entry name" value="DUF1036"/>
    <property type="match status" value="1"/>
</dbReference>
<dbReference type="EMBL" id="JMTK01000002">
    <property type="protein sequence ID" value="KJZ82233.1"/>
    <property type="molecule type" value="Genomic_DNA"/>
</dbReference>
<evidence type="ECO:0000313" key="1">
    <source>
        <dbReference type="EMBL" id="KJZ82233.1"/>
    </source>
</evidence>
<accession>A0A095BGE8</accession>
<keyword evidence="2" id="KW-1185">Reference proteome</keyword>
<dbReference type="InterPro" id="IPR009380">
    <property type="entry name" value="DUF1036"/>
</dbReference>
<gene>
    <name evidence="1" type="ORF">DJ66_0977</name>
</gene>
<organism evidence="1 2">
    <name type="scientific">Candidatus Liberibacter solanacearum</name>
    <dbReference type="NCBI Taxonomy" id="556287"/>
    <lineage>
        <taxon>Bacteria</taxon>
        <taxon>Pseudomonadati</taxon>
        <taxon>Pseudomonadota</taxon>
        <taxon>Alphaproteobacteria</taxon>
        <taxon>Hyphomicrobiales</taxon>
        <taxon>Rhizobiaceae</taxon>
        <taxon>Liberibacter</taxon>
    </lineage>
</organism>
<comment type="caution">
    <text evidence="1">The sequence shown here is derived from an EMBL/GenBank/DDBJ whole genome shotgun (WGS) entry which is preliminary data.</text>
</comment>
<proteinExistence type="predicted"/>
<dbReference type="PATRIC" id="fig|556287.8.peg.979"/>
<dbReference type="RefSeq" id="WP_034441312.1">
    <property type="nucleotide sequence ID" value="NZ_JMTK01000002.1"/>
</dbReference>